<dbReference type="InterPro" id="IPR014001">
    <property type="entry name" value="Helicase_ATP-bd"/>
</dbReference>
<gene>
    <name evidence="13" type="ORF">JCM15548_13704</name>
</gene>
<keyword evidence="5 10" id="KW-0680">Restriction system</keyword>
<keyword evidence="9 10" id="KW-0238">DNA-binding</keyword>
<comment type="caution">
    <text evidence="13">The sequence shown here is derived from an EMBL/GenBank/DDBJ whole genome shotgun (WGS) entry which is preliminary data.</text>
</comment>
<dbReference type="Gene3D" id="3.90.1570.50">
    <property type="match status" value="1"/>
</dbReference>
<dbReference type="PANTHER" id="PTHR30195:SF15">
    <property type="entry name" value="TYPE I RESTRICTION ENZYME HINDI ENDONUCLEASE SUBUNIT"/>
    <property type="match status" value="1"/>
</dbReference>
<protein>
    <recommendedName>
        <fullName evidence="10">Type I restriction enzyme endonuclease subunit</fullName>
        <shortName evidence="10">R protein</shortName>
        <ecNumber evidence="10">3.1.21.3</ecNumber>
    </recommendedName>
</protein>
<dbReference type="InterPro" id="IPR004473">
    <property type="entry name" value="Restrct_endonuc_typeI_HsdR"/>
</dbReference>
<reference evidence="13 14" key="1">
    <citation type="journal article" date="2015" name="Microbes Environ.">
        <title>Distribution and evolution of nitrogen fixation genes in the phylum bacteroidetes.</title>
        <authorList>
            <person name="Inoue J."/>
            <person name="Oshima K."/>
            <person name="Suda W."/>
            <person name="Sakamoto M."/>
            <person name="Iino T."/>
            <person name="Noda S."/>
            <person name="Hongoh Y."/>
            <person name="Hattori M."/>
            <person name="Ohkuma M."/>
        </authorList>
    </citation>
    <scope>NUCLEOTIDE SEQUENCE [LARGE SCALE GENOMIC DNA]</scope>
    <source>
        <strain evidence="13">JCM 15548</strain>
    </source>
</reference>
<name>A0A0E9M0J2_9BACT</name>
<dbReference type="Pfam" id="PF18766">
    <property type="entry name" value="SWI2_SNF2"/>
    <property type="match status" value="1"/>
</dbReference>
<evidence type="ECO:0000256" key="1">
    <source>
        <dbReference type="ARBA" id="ARBA00000851"/>
    </source>
</evidence>
<feature type="coiled-coil region" evidence="11">
    <location>
        <begin position="927"/>
        <end position="971"/>
    </location>
</feature>
<evidence type="ECO:0000256" key="3">
    <source>
        <dbReference type="ARBA" id="ARBA00022722"/>
    </source>
</evidence>
<sequence>MTKITENDIELWAIEELENLGWKYMHGGVIAPDGEVPERNAFSDVILKGRLQQAIARNNLDIPSEAQMEAVKVIERISSPELMVNNQLFHELLSEGVPVEYRKDGVQRGDRVQLVNFDQPGLNDFLVVNQFTIIENNHHKRPDLILFVNGLPLVIFELKNAVDENATLHSAFKQIQTYKDTIPGLFTFNAFCVLSDGADAKAGSLSAGFTRYMAWKTSDGLKEASILTNQLEVLIKGLTNPATLLDFIRYFIVFEESKHIDAKGIATIQTIKMVAAYHQYYAVNKAIESVKRASGNNGDRKGGVVWHTQGSGKSLSMVFFSGKLVLQLDNPTILVITDRNDLDDQLFDTFASSKQLLRQVPVQAESREHLKELLKVASGGIVFATIQKFQTDSESNTYEQLSDRTNIVVVADEAHRTQYGFKPKSIDVKDDRGNVVGQRLVYGFAKYMRDALPNATYLGFTGTPVESTDNNTPVVFGNYVDIYDIAQAVEDGATVPIYYESRLVKINLSEEGKQLIEELDEELESDELTDTQKAKAKWTKVAAIVGSPARLKKIAEDIVFHYEERNNSGIEGKAMVVTMSRQIAVDLYKEIINIRPHWHSDDLDKGVIKVVMTASSSDGPDMMKHHTSKEQRRTLADRMKDIADPMKLVIVRDMWLTGFDAPSLHTLYIDKPMKGHNLMQAIARVNRVYKDKPGGLVVDYFGIASDLKKALSFYADSGGKGDPAEAQEQAVQLMLEKLEVVSQMFSENGIQQHEELAMAAEPKMPYGKGVVYEEYFDAPVKQKLEIILTGVEHILSLEDGKNRYIREVTALSKAFAIALPHDEAMDAKDEIAYFQAVKARLVKFETRTGGKTDYEIDTAIKQVIDKALVSEQVVDIFDAAGIKKPELSVLDDEFLEEMRDMKHKNLALEVLKKLLNDEIKIRSRHNIVQSRSLMEMLESSIKRYQNNLISAAEIIQEMINLAKEIKEADKRGEKMGLSKDELAFYDAVAQNQSAKDLLGDDILFKLARVLVERVKANASIDWTVKESVKKKLKVIVKRTLRQYGYPPDLQKLATETVLSQAEALADFWN</sequence>
<evidence type="ECO:0000313" key="13">
    <source>
        <dbReference type="EMBL" id="GAO31352.1"/>
    </source>
</evidence>
<dbReference type="AlphaFoldDB" id="A0A0E9M0J2"/>
<dbReference type="InterPro" id="IPR027417">
    <property type="entry name" value="P-loop_NTPase"/>
</dbReference>
<organism evidence="13 14">
    <name type="scientific">Geofilum rubicundum JCM 15548</name>
    <dbReference type="NCBI Taxonomy" id="1236989"/>
    <lineage>
        <taxon>Bacteria</taxon>
        <taxon>Pseudomonadati</taxon>
        <taxon>Bacteroidota</taxon>
        <taxon>Bacteroidia</taxon>
        <taxon>Marinilabiliales</taxon>
        <taxon>Marinilabiliaceae</taxon>
        <taxon>Geofilum</taxon>
    </lineage>
</organism>
<feature type="domain" description="Helicase ATP-binding" evidence="12">
    <location>
        <begin position="294"/>
        <end position="482"/>
    </location>
</feature>
<dbReference type="EMBL" id="BAZW01000045">
    <property type="protein sequence ID" value="GAO31352.1"/>
    <property type="molecule type" value="Genomic_DNA"/>
</dbReference>
<keyword evidence="4 10" id="KW-0547">Nucleotide-binding</keyword>
<dbReference type="InterPro" id="IPR051268">
    <property type="entry name" value="Type-I_R_enzyme_R_subunit"/>
</dbReference>
<dbReference type="Proteomes" id="UP000032900">
    <property type="component" value="Unassembled WGS sequence"/>
</dbReference>
<keyword evidence="3" id="KW-0540">Nuclease</keyword>
<dbReference type="RefSeq" id="WP_062127409.1">
    <property type="nucleotide sequence ID" value="NZ_BAZW01000045.1"/>
</dbReference>
<dbReference type="CDD" id="cd18800">
    <property type="entry name" value="SF2_C_EcoR124I-like"/>
    <property type="match status" value="1"/>
</dbReference>
<dbReference type="Pfam" id="PF11867">
    <property type="entry name" value="T1RH-like_C"/>
    <property type="match status" value="1"/>
</dbReference>
<dbReference type="PANTHER" id="PTHR30195">
    <property type="entry name" value="TYPE I SITE-SPECIFIC DEOXYRIBONUCLEASE PROTEIN SUBUNIT M AND R"/>
    <property type="match status" value="1"/>
</dbReference>
<proteinExistence type="inferred from homology"/>
<dbReference type="GO" id="GO:0009035">
    <property type="term" value="F:type I site-specific deoxyribonuclease activity"/>
    <property type="evidence" value="ECO:0007669"/>
    <property type="project" value="UniProtKB-EC"/>
</dbReference>
<keyword evidence="7 10" id="KW-0378">Hydrolase</keyword>
<dbReference type="InterPro" id="IPR007409">
    <property type="entry name" value="Restrct_endonuc_type1_HsdR_N"/>
</dbReference>
<dbReference type="NCBIfam" id="TIGR00348">
    <property type="entry name" value="hsdR"/>
    <property type="match status" value="1"/>
</dbReference>
<dbReference type="Pfam" id="PF22679">
    <property type="entry name" value="T1R_D3-like"/>
    <property type="match status" value="1"/>
</dbReference>
<keyword evidence="11" id="KW-0175">Coiled coil</keyword>
<evidence type="ECO:0000256" key="4">
    <source>
        <dbReference type="ARBA" id="ARBA00022741"/>
    </source>
</evidence>
<evidence type="ECO:0000256" key="9">
    <source>
        <dbReference type="ARBA" id="ARBA00023125"/>
    </source>
</evidence>
<keyword evidence="14" id="KW-1185">Reference proteome</keyword>
<comment type="catalytic activity">
    <reaction evidence="1 10">
        <text>Endonucleolytic cleavage of DNA to give random double-stranded fragments with terminal 5'-phosphates, ATP is simultaneously hydrolyzed.</text>
        <dbReference type="EC" id="3.1.21.3"/>
    </reaction>
</comment>
<keyword evidence="8 10" id="KW-0067">ATP-binding</keyword>
<evidence type="ECO:0000256" key="11">
    <source>
        <dbReference type="SAM" id="Coils"/>
    </source>
</evidence>
<dbReference type="InterPro" id="IPR021810">
    <property type="entry name" value="T1RH-like_C"/>
</dbReference>
<dbReference type="InterPro" id="IPR040980">
    <property type="entry name" value="SWI2_SNF2"/>
</dbReference>
<comment type="subunit">
    <text evidence="10">The type I restriction/modification system is composed of three polypeptides R, M and S.</text>
</comment>
<dbReference type="EC" id="3.1.21.3" evidence="10"/>
<dbReference type="GO" id="GO:0009307">
    <property type="term" value="P:DNA restriction-modification system"/>
    <property type="evidence" value="ECO:0007669"/>
    <property type="project" value="UniProtKB-KW"/>
</dbReference>
<evidence type="ECO:0000256" key="5">
    <source>
        <dbReference type="ARBA" id="ARBA00022747"/>
    </source>
</evidence>
<evidence type="ECO:0000256" key="8">
    <source>
        <dbReference type="ARBA" id="ARBA00022840"/>
    </source>
</evidence>
<accession>A0A0E9M0J2</accession>
<dbReference type="OrthoDB" id="9758243at2"/>
<dbReference type="PROSITE" id="PS51192">
    <property type="entry name" value="HELICASE_ATP_BIND_1"/>
    <property type="match status" value="1"/>
</dbReference>
<dbReference type="Pfam" id="PF04313">
    <property type="entry name" value="HSDR_N"/>
    <property type="match status" value="1"/>
</dbReference>
<dbReference type="GO" id="GO:0003677">
    <property type="term" value="F:DNA binding"/>
    <property type="evidence" value="ECO:0007669"/>
    <property type="project" value="UniProtKB-KW"/>
</dbReference>
<dbReference type="STRING" id="1236989.JCM15548_13704"/>
<evidence type="ECO:0000256" key="6">
    <source>
        <dbReference type="ARBA" id="ARBA00022759"/>
    </source>
</evidence>
<keyword evidence="6" id="KW-0255">Endonuclease</keyword>
<dbReference type="GO" id="GO:0005524">
    <property type="term" value="F:ATP binding"/>
    <property type="evidence" value="ECO:0007669"/>
    <property type="project" value="UniProtKB-KW"/>
</dbReference>
<dbReference type="CDD" id="cd18030">
    <property type="entry name" value="DEXHc_RE_I_HsdR"/>
    <property type="match status" value="1"/>
</dbReference>
<comment type="function">
    <text evidence="10">Subunit R is required for both nuclease and ATPase activities, but not for modification.</text>
</comment>
<dbReference type="SMART" id="SM00487">
    <property type="entry name" value="DEXDc"/>
    <property type="match status" value="1"/>
</dbReference>
<evidence type="ECO:0000256" key="10">
    <source>
        <dbReference type="RuleBase" id="RU364115"/>
    </source>
</evidence>
<dbReference type="SUPFAM" id="SSF52540">
    <property type="entry name" value="P-loop containing nucleoside triphosphate hydrolases"/>
    <property type="match status" value="2"/>
</dbReference>
<dbReference type="InterPro" id="IPR055180">
    <property type="entry name" value="HsdR_RecA-like_helicase_dom_2"/>
</dbReference>
<evidence type="ECO:0000313" key="14">
    <source>
        <dbReference type="Proteomes" id="UP000032900"/>
    </source>
</evidence>
<evidence type="ECO:0000259" key="12">
    <source>
        <dbReference type="PROSITE" id="PS51192"/>
    </source>
</evidence>
<evidence type="ECO:0000256" key="2">
    <source>
        <dbReference type="ARBA" id="ARBA00008598"/>
    </source>
</evidence>
<evidence type="ECO:0000256" key="7">
    <source>
        <dbReference type="ARBA" id="ARBA00022801"/>
    </source>
</evidence>
<dbReference type="CDD" id="cd22332">
    <property type="entry name" value="HsdR_N"/>
    <property type="match status" value="1"/>
</dbReference>
<dbReference type="Gene3D" id="3.40.50.300">
    <property type="entry name" value="P-loop containing nucleotide triphosphate hydrolases"/>
    <property type="match status" value="3"/>
</dbReference>
<comment type="similarity">
    <text evidence="2 10">Belongs to the HsdR family.</text>
</comment>